<keyword evidence="2" id="KW-0119">Carbohydrate metabolism</keyword>
<keyword evidence="3" id="KW-0624">Polysaccharide degradation</keyword>
<keyword evidence="4" id="KW-0472">Membrane</keyword>
<dbReference type="Pfam" id="PF00331">
    <property type="entry name" value="Glyco_hydro_10"/>
    <property type="match status" value="1"/>
</dbReference>
<evidence type="ECO:0000256" key="2">
    <source>
        <dbReference type="ARBA" id="ARBA00023277"/>
    </source>
</evidence>
<keyword evidence="4" id="KW-0812">Transmembrane</keyword>
<feature type="transmembrane region" description="Helical" evidence="4">
    <location>
        <begin position="7"/>
        <end position="25"/>
    </location>
</feature>
<dbReference type="AlphaFoldDB" id="A0A2H0TR51"/>
<dbReference type="Gene3D" id="3.20.20.80">
    <property type="entry name" value="Glycosidases"/>
    <property type="match status" value="1"/>
</dbReference>
<reference evidence="7" key="1">
    <citation type="submission" date="2017-09" db="EMBL/GenBank/DDBJ databases">
        <title>Depth-based differentiation of microbial function through sediment-hosted aquifers and enrichment of novel symbionts in the deep terrestrial subsurface.</title>
        <authorList>
            <person name="Probst A.J."/>
            <person name="Ladd B."/>
            <person name="Jarett J.K."/>
            <person name="Geller-Mcgrath D.E."/>
            <person name="Sieber C.M.K."/>
            <person name="Emerson J.B."/>
            <person name="Anantharaman K."/>
            <person name="Thomas B.C."/>
            <person name="Malmstrom R."/>
            <person name="Stieglmeier M."/>
            <person name="Klingl A."/>
            <person name="Woyke T."/>
            <person name="Ryan C.M."/>
            <person name="Banfield J.F."/>
        </authorList>
    </citation>
    <scope>NUCLEOTIDE SEQUENCE [LARGE SCALE GENOMIC DNA]</scope>
</reference>
<feature type="domain" description="GH10" evidence="5">
    <location>
        <begin position="72"/>
        <end position="156"/>
    </location>
</feature>
<accession>A0A2H0TR51</accession>
<organism evidence="6 7">
    <name type="scientific">Candidatus Magasanikbacteria bacterium CG10_big_fil_rev_8_21_14_0_10_47_10</name>
    <dbReference type="NCBI Taxonomy" id="1974652"/>
    <lineage>
        <taxon>Bacteria</taxon>
        <taxon>Candidatus Magasanikiibacteriota</taxon>
    </lineage>
</organism>
<proteinExistence type="predicted"/>
<protein>
    <recommendedName>
        <fullName evidence="5">GH10 domain-containing protein</fullName>
    </recommendedName>
</protein>
<evidence type="ECO:0000313" key="6">
    <source>
        <dbReference type="EMBL" id="PIR74650.1"/>
    </source>
</evidence>
<dbReference type="GO" id="GO:0000272">
    <property type="term" value="P:polysaccharide catabolic process"/>
    <property type="evidence" value="ECO:0007669"/>
    <property type="project" value="UniProtKB-KW"/>
</dbReference>
<dbReference type="InterPro" id="IPR017853">
    <property type="entry name" value="GH"/>
</dbReference>
<dbReference type="Proteomes" id="UP000230154">
    <property type="component" value="Unassembled WGS sequence"/>
</dbReference>
<keyword evidence="1" id="KW-0378">Hydrolase</keyword>
<evidence type="ECO:0000256" key="4">
    <source>
        <dbReference type="SAM" id="Phobius"/>
    </source>
</evidence>
<gene>
    <name evidence="6" type="ORF">COU35_01345</name>
</gene>
<keyword evidence="4" id="KW-1133">Transmembrane helix</keyword>
<evidence type="ECO:0000313" key="7">
    <source>
        <dbReference type="Proteomes" id="UP000230154"/>
    </source>
</evidence>
<name>A0A2H0TR51_9BACT</name>
<dbReference type="EMBL" id="PFCB01000011">
    <property type="protein sequence ID" value="PIR74650.1"/>
    <property type="molecule type" value="Genomic_DNA"/>
</dbReference>
<dbReference type="GO" id="GO:0004553">
    <property type="term" value="F:hydrolase activity, hydrolyzing O-glycosyl compounds"/>
    <property type="evidence" value="ECO:0007669"/>
    <property type="project" value="InterPro"/>
</dbReference>
<comment type="caution">
    <text evidence="6">The sequence shown here is derived from an EMBL/GenBank/DDBJ whole genome shotgun (WGS) entry which is preliminary data.</text>
</comment>
<dbReference type="InterPro" id="IPR001000">
    <property type="entry name" value="GH10_dom"/>
</dbReference>
<evidence type="ECO:0000256" key="3">
    <source>
        <dbReference type="ARBA" id="ARBA00023326"/>
    </source>
</evidence>
<evidence type="ECO:0000259" key="5">
    <source>
        <dbReference type="Pfam" id="PF00331"/>
    </source>
</evidence>
<sequence>MTMIIKILLTLAVGIVVVYGLLWLLSFRTFDVSYGVSFNQNHATSLGLDWKVAYEDMLKELQPTYVRIAALWSAVEPQPGIYRYEDVDWMMDMAQTYGAKVTLVIGQKAPRWPECYVPNWADQSSERELIEYIQRTTERYKDHAALDMWQVENEPFIQFRFGDCEKYNPDAIVAEIETVRSLDKDHQIVVTDSGELGFWYSAGKAGDVFGTTVYRVVRNPGGSVFTYDWLPAAVYRVKAKLFSIDVDSMIISELQAEPWFTESNPLNTSIEEQEQTMNPDRMKKNIEYVRHIGSRRAYFWGVEWWYFMKQEHQDGRYWEIAKETLAG</sequence>
<dbReference type="SUPFAM" id="SSF51445">
    <property type="entry name" value="(Trans)glycosidases"/>
    <property type="match status" value="1"/>
</dbReference>
<evidence type="ECO:0000256" key="1">
    <source>
        <dbReference type="ARBA" id="ARBA00022801"/>
    </source>
</evidence>